<dbReference type="PANTHER" id="PTHR38886">
    <property type="entry name" value="SESA DOMAIN-CONTAINING PROTEIN"/>
    <property type="match status" value="1"/>
</dbReference>
<keyword evidence="3" id="KW-1185">Reference proteome</keyword>
<dbReference type="PANTHER" id="PTHR38886:SF1">
    <property type="entry name" value="NACHT-NTPASE AND P-LOOP NTPASES N-TERMINAL DOMAIN-CONTAINING PROTEIN"/>
    <property type="match status" value="1"/>
</dbReference>
<comment type="caution">
    <text evidence="2">The sequence shown here is derived from an EMBL/GenBank/DDBJ whole genome shotgun (WGS) entry which is preliminary data.</text>
</comment>
<dbReference type="AlphaFoldDB" id="A0AA38RDL4"/>
<accession>A0AA38RDL4</accession>
<sequence length="329" mass="37010">MAAPAFGFSVGDFIASIKLVKDLIKSLNDTAGARPAYRRLISDLFHLEDALTNVRNLDVQPAQAAQKIALEQVASQCHESIETFLSKNAKFQATLGVQALSTASRWRTNLHKIQWALFKDDAVNELRAEITGHTTTINMILNAMQMASMSLQDNSAKSSHQEVIGLRDSENKTQALVKKNHDLLNTQADLIVTISRTVTAISTQQEVHDLQFIVHKVLETNMRIFAMVVEMQKLLQSELPPQVDRQQPVYFEDALGRIAPFHVEFICSFEAFQAVLEVRFRDVPGLRKVQNIDTLMLPWLSDGERGQRRRFEVRNSMLQSTLSAVVPTN</sequence>
<protein>
    <recommendedName>
        <fullName evidence="1">Ubiquitin-like domain-containing protein</fullName>
    </recommendedName>
</protein>
<proteinExistence type="predicted"/>
<gene>
    <name evidence="2" type="ORF">NKR23_g6650</name>
</gene>
<evidence type="ECO:0000313" key="3">
    <source>
        <dbReference type="Proteomes" id="UP001174694"/>
    </source>
</evidence>
<name>A0AA38RDL4_9PEZI</name>
<evidence type="ECO:0000313" key="2">
    <source>
        <dbReference type="EMBL" id="KAJ9143436.1"/>
    </source>
</evidence>
<feature type="domain" description="Ubiquitin-like" evidence="1">
    <location>
        <begin position="245"/>
        <end position="291"/>
    </location>
</feature>
<dbReference type="Pfam" id="PF22893">
    <property type="entry name" value="ULD_2"/>
    <property type="match status" value="1"/>
</dbReference>
<dbReference type="EMBL" id="JANBVO010000019">
    <property type="protein sequence ID" value="KAJ9143436.1"/>
    <property type="molecule type" value="Genomic_DNA"/>
</dbReference>
<dbReference type="Proteomes" id="UP001174694">
    <property type="component" value="Unassembled WGS sequence"/>
</dbReference>
<reference evidence="2" key="1">
    <citation type="submission" date="2022-07" db="EMBL/GenBank/DDBJ databases">
        <title>Fungi with potential for degradation of polypropylene.</title>
        <authorList>
            <person name="Gostincar C."/>
        </authorList>
    </citation>
    <scope>NUCLEOTIDE SEQUENCE</scope>
    <source>
        <strain evidence="2">EXF-13308</strain>
    </source>
</reference>
<dbReference type="InterPro" id="IPR054464">
    <property type="entry name" value="ULD_fung"/>
</dbReference>
<organism evidence="2 3">
    <name type="scientific">Pleurostoma richardsiae</name>
    <dbReference type="NCBI Taxonomy" id="41990"/>
    <lineage>
        <taxon>Eukaryota</taxon>
        <taxon>Fungi</taxon>
        <taxon>Dikarya</taxon>
        <taxon>Ascomycota</taxon>
        <taxon>Pezizomycotina</taxon>
        <taxon>Sordariomycetes</taxon>
        <taxon>Sordariomycetidae</taxon>
        <taxon>Calosphaeriales</taxon>
        <taxon>Pleurostomataceae</taxon>
        <taxon>Pleurostoma</taxon>
    </lineage>
</organism>
<evidence type="ECO:0000259" key="1">
    <source>
        <dbReference type="Pfam" id="PF22893"/>
    </source>
</evidence>